<dbReference type="PANTHER" id="PTHR46426">
    <property type="entry name" value="PROTEIN DISULFIDE-ISOMERASE TMX3"/>
    <property type="match status" value="1"/>
</dbReference>
<keyword evidence="10" id="KW-1185">Reference proteome</keyword>
<evidence type="ECO:0000256" key="3">
    <source>
        <dbReference type="ARBA" id="ARBA00022989"/>
    </source>
</evidence>
<organism evidence="9 10">
    <name type="scientific">Mytilus galloprovincialis</name>
    <name type="common">Mediterranean mussel</name>
    <dbReference type="NCBI Taxonomy" id="29158"/>
    <lineage>
        <taxon>Eukaryota</taxon>
        <taxon>Metazoa</taxon>
        <taxon>Spiralia</taxon>
        <taxon>Lophotrochozoa</taxon>
        <taxon>Mollusca</taxon>
        <taxon>Bivalvia</taxon>
        <taxon>Autobranchia</taxon>
        <taxon>Pteriomorphia</taxon>
        <taxon>Mytilida</taxon>
        <taxon>Mytiloidea</taxon>
        <taxon>Mytilidae</taxon>
        <taxon>Mytilinae</taxon>
        <taxon>Mytilus</taxon>
    </lineage>
</organism>
<feature type="region of interest" description="Disordered" evidence="6">
    <location>
        <begin position="410"/>
        <end position="440"/>
    </location>
</feature>
<feature type="transmembrane region" description="Helical" evidence="7">
    <location>
        <begin position="379"/>
        <end position="400"/>
    </location>
</feature>
<evidence type="ECO:0000256" key="6">
    <source>
        <dbReference type="SAM" id="MobiDB-lite"/>
    </source>
</evidence>
<name>A0A8B6BJD0_MYTGA</name>
<dbReference type="AlphaFoldDB" id="A0A8B6BJD0"/>
<dbReference type="InterPro" id="IPR052250">
    <property type="entry name" value="PDI_TMX3"/>
</dbReference>
<protein>
    <submittedName>
        <fullName evidence="9">Thioredoxin domain-containing protein 10</fullName>
        <ecNumber evidence="9">5.3.4.1</ecNumber>
    </submittedName>
</protein>
<dbReference type="PRINTS" id="PR00421">
    <property type="entry name" value="THIOREDOXIN"/>
</dbReference>
<evidence type="ECO:0000313" key="10">
    <source>
        <dbReference type="Proteomes" id="UP000596742"/>
    </source>
</evidence>
<evidence type="ECO:0000256" key="4">
    <source>
        <dbReference type="ARBA" id="ARBA00023136"/>
    </source>
</evidence>
<dbReference type="InterPro" id="IPR013766">
    <property type="entry name" value="Thioredoxin_domain"/>
</dbReference>
<comment type="function">
    <text evidence="5">Probable disulfide isomerase, which participates in the folding of proteins containing disulfide bonds. May act as a dithiol oxidase. Acts as a regulator of endoplasmic reticulum-mitochondria contact sites via its ability to regulate redox signals.</text>
</comment>
<feature type="compositionally biased region" description="Acidic residues" evidence="6">
    <location>
        <begin position="410"/>
        <end position="422"/>
    </location>
</feature>
<dbReference type="InterPro" id="IPR017937">
    <property type="entry name" value="Thioredoxin_CS"/>
</dbReference>
<comment type="subcellular location">
    <subcellularLocation>
        <location evidence="1">Endoplasmic reticulum membrane</location>
        <topology evidence="1">Single-pass membrane protein</topology>
    </subcellularLocation>
</comment>
<keyword evidence="9" id="KW-0413">Isomerase</keyword>
<dbReference type="PROSITE" id="PS00194">
    <property type="entry name" value="THIOREDOXIN_1"/>
    <property type="match status" value="1"/>
</dbReference>
<comment type="caution">
    <text evidence="9">The sequence shown here is derived from an EMBL/GenBank/DDBJ whole genome shotgun (WGS) entry which is preliminary data.</text>
</comment>
<dbReference type="GO" id="GO:0005789">
    <property type="term" value="C:endoplasmic reticulum membrane"/>
    <property type="evidence" value="ECO:0007669"/>
    <property type="project" value="UniProtKB-SubCell"/>
</dbReference>
<reference evidence="9" key="1">
    <citation type="submission" date="2018-11" db="EMBL/GenBank/DDBJ databases">
        <authorList>
            <person name="Alioto T."/>
            <person name="Alioto T."/>
        </authorList>
    </citation>
    <scope>NUCLEOTIDE SEQUENCE</scope>
</reference>
<sequence>MKTPAYFCLLVQIGKIVGQVLELDERILDHRKNGKWLLEFYAPWCGHCKKLEPIYHQVGAALRSSDVKVGKIDATRYTHVASEFDVRGYPTIKYSEGEKMYTFRGERSKEDILEFVNKAQGPAVRKIASIGKYYNVKSDHSDQVFFLYIGDEDPHDDLLVKYSEVADKFIVQMYFYSGKKNILPKDIKLKSYPTVLVFKDSEYFEYEAPDGIPTKSSLEFWVNTERYQAFPKVAGGNINDVAEMGKILVMVAIDENDKENEKVNSRIKDVITILAKHQKDKFHSRFQFLWMPDAETINSIMLSFAAAPVMLILDPETHYFYMPPFKLENITTENLAAYLESIKHGKEDAYGGTGFFMRVKRLFYDLLVMVVSVWQSSRWLFLLMFCLPTVVISIVCYSLCCMEPIDDENADEFDEDEDEDGYLLENRDDLPPGSILTQTF</sequence>
<keyword evidence="2 7" id="KW-0812">Transmembrane</keyword>
<dbReference type="Proteomes" id="UP000596742">
    <property type="component" value="Unassembled WGS sequence"/>
</dbReference>
<evidence type="ECO:0000256" key="5">
    <source>
        <dbReference type="ARBA" id="ARBA00045246"/>
    </source>
</evidence>
<evidence type="ECO:0000256" key="2">
    <source>
        <dbReference type="ARBA" id="ARBA00022692"/>
    </source>
</evidence>
<dbReference type="OrthoDB" id="74910at2759"/>
<dbReference type="EC" id="5.3.4.1" evidence="9"/>
<dbReference type="GO" id="GO:0003756">
    <property type="term" value="F:protein disulfide isomerase activity"/>
    <property type="evidence" value="ECO:0007669"/>
    <property type="project" value="UniProtKB-EC"/>
</dbReference>
<dbReference type="Pfam" id="PF13848">
    <property type="entry name" value="Thioredoxin_6"/>
    <property type="match status" value="1"/>
</dbReference>
<accession>A0A8B6BJD0</accession>
<evidence type="ECO:0000256" key="1">
    <source>
        <dbReference type="ARBA" id="ARBA00004389"/>
    </source>
</evidence>
<dbReference type="PANTHER" id="PTHR46426:SF1">
    <property type="entry name" value="PROTEIN DISULFIDE-ISOMERASE TMX3"/>
    <property type="match status" value="1"/>
</dbReference>
<evidence type="ECO:0000256" key="7">
    <source>
        <dbReference type="SAM" id="Phobius"/>
    </source>
</evidence>
<feature type="domain" description="Thioredoxin" evidence="8">
    <location>
        <begin position="1"/>
        <end position="121"/>
    </location>
</feature>
<dbReference type="InterPro" id="IPR036249">
    <property type="entry name" value="Thioredoxin-like_sf"/>
</dbReference>
<dbReference type="Pfam" id="PF00085">
    <property type="entry name" value="Thioredoxin"/>
    <property type="match status" value="1"/>
</dbReference>
<dbReference type="PROSITE" id="PS51352">
    <property type="entry name" value="THIOREDOXIN_2"/>
    <property type="match status" value="1"/>
</dbReference>
<dbReference type="EMBL" id="UYJE01000213">
    <property type="protein sequence ID" value="VDH91138.1"/>
    <property type="molecule type" value="Genomic_DNA"/>
</dbReference>
<evidence type="ECO:0000259" key="8">
    <source>
        <dbReference type="PROSITE" id="PS51352"/>
    </source>
</evidence>
<keyword evidence="3 7" id="KW-1133">Transmembrane helix</keyword>
<evidence type="ECO:0000313" key="9">
    <source>
        <dbReference type="EMBL" id="VDH91138.1"/>
    </source>
</evidence>
<keyword evidence="4 7" id="KW-0472">Membrane</keyword>
<proteinExistence type="predicted"/>
<gene>
    <name evidence="9" type="ORF">MGAL_10B076775</name>
</gene>
<dbReference type="Gene3D" id="3.40.30.10">
    <property type="entry name" value="Glutaredoxin"/>
    <property type="match status" value="2"/>
</dbReference>
<dbReference type="SUPFAM" id="SSF52833">
    <property type="entry name" value="Thioredoxin-like"/>
    <property type="match status" value="1"/>
</dbReference>